<protein>
    <submittedName>
        <fullName evidence="4">3-mercaptopyruvate sulfurtransferase SseA, contains two rhodanese domains</fullName>
    </submittedName>
</protein>
<reference evidence="5" key="1">
    <citation type="submission" date="2015-08" db="EMBL/GenBank/DDBJ databases">
        <authorList>
            <person name="Babu N.S."/>
            <person name="Beckwith C.J."/>
            <person name="Beseler K.G."/>
            <person name="Brison A."/>
            <person name="Carone J.V."/>
            <person name="Caskin T.P."/>
            <person name="Diamond M."/>
            <person name="Durham M.E."/>
            <person name="Foxe J.M."/>
            <person name="Go M."/>
            <person name="Henderson B.A."/>
            <person name="Jones I.B."/>
            <person name="McGettigan J.A."/>
            <person name="Micheletti S.J."/>
            <person name="Nasrallah M.E."/>
            <person name="Ortiz D."/>
            <person name="Piller C.R."/>
            <person name="Privatt S.R."/>
            <person name="Schneider S.L."/>
            <person name="Sharp S."/>
            <person name="Smith T.C."/>
            <person name="Stanton J.D."/>
            <person name="Ullery H.E."/>
            <person name="Wilson R.J."/>
            <person name="Serrano M.G."/>
            <person name="Buck G."/>
            <person name="Lee V."/>
            <person name="Wang Y."/>
            <person name="Carvalho R."/>
            <person name="Voegtly L."/>
            <person name="Shi R."/>
            <person name="Duckworth R."/>
            <person name="Johnson A."/>
            <person name="Loviza R."/>
            <person name="Walstead R."/>
            <person name="Shah Z."/>
            <person name="Kiflezghi M."/>
            <person name="Wade K."/>
            <person name="Ball S.L."/>
            <person name="Bradley K.W."/>
            <person name="Asai D.J."/>
            <person name="Bowman C.A."/>
            <person name="Russell D.A."/>
            <person name="Pope W.H."/>
            <person name="Jacobs-Sera D."/>
            <person name="Hendrix R.W."/>
            <person name="Hatfull G.F."/>
        </authorList>
    </citation>
    <scope>NUCLEOTIDE SEQUENCE [LARGE SCALE GENOMIC DNA]</scope>
    <source>
        <strain evidence="5">JCM 19170</strain>
    </source>
</reference>
<dbReference type="PROSITE" id="PS51257">
    <property type="entry name" value="PROKAR_LIPOPROTEIN"/>
    <property type="match status" value="1"/>
</dbReference>
<accession>A0A0K6IPQ6</accession>
<dbReference type="InterPro" id="IPR036873">
    <property type="entry name" value="Rhodanese-like_dom_sf"/>
</dbReference>
<dbReference type="Proteomes" id="UP000182108">
    <property type="component" value="Unassembled WGS sequence"/>
</dbReference>
<gene>
    <name evidence="4" type="ORF">Ga0061068_101201</name>
</gene>
<keyword evidence="5" id="KW-1185">Reference proteome</keyword>
<keyword evidence="1" id="KW-0677">Repeat</keyword>
<dbReference type="EMBL" id="CYHH01000001">
    <property type="protein sequence ID" value="CUB05071.1"/>
    <property type="molecule type" value="Genomic_DNA"/>
</dbReference>
<evidence type="ECO:0000259" key="3">
    <source>
        <dbReference type="PROSITE" id="PS50206"/>
    </source>
</evidence>
<dbReference type="PROSITE" id="PS00380">
    <property type="entry name" value="RHODANESE_1"/>
    <property type="match status" value="1"/>
</dbReference>
<dbReference type="RefSeq" id="WP_055422579.1">
    <property type="nucleotide sequence ID" value="NZ_CYHH01000001.1"/>
</dbReference>
<keyword evidence="4" id="KW-0808">Transferase</keyword>
<dbReference type="PANTHER" id="PTHR43855">
    <property type="entry name" value="THIOSULFATE SULFURTRANSFERASE"/>
    <property type="match status" value="1"/>
</dbReference>
<dbReference type="SMART" id="SM00450">
    <property type="entry name" value="RHOD"/>
    <property type="match status" value="2"/>
</dbReference>
<evidence type="ECO:0000313" key="4">
    <source>
        <dbReference type="EMBL" id="CUB05071.1"/>
    </source>
</evidence>
<sequence length="319" mass="34927">MRFFLSSLRSLWAVLLLSISALACAQTQPVRPLLTPDELAPLLRDPSVRVLDIRPAAEYAAGHIPGAANIPYGVFRGPADNPGALPSEQALTEALRRAGIDHDVHVIVAHAGKDATDFGAAARVYWTLKVGGLTRLSVLDGGTLGWKEQGGALETAAVQSRPSTFTFHYDRRYALSTEDLAAQVRSPHPPVLVDARPEPFFRGDERHGAAARYGTLPGATSLSYAHFFNADGRTLKPVEELRTLVGREVPPAGKPTVTFCNTGHWAAIDWFVLSELLGRENVLLYPESVVAWSRRDLPMDHEPSRLQALAREAKRWFDQ</sequence>
<dbReference type="Pfam" id="PF00581">
    <property type="entry name" value="Rhodanese"/>
    <property type="match status" value="2"/>
</dbReference>
<organism evidence="4 5">
    <name type="scientific">Tepidiphilus thermophilus</name>
    <dbReference type="NCBI Taxonomy" id="876478"/>
    <lineage>
        <taxon>Bacteria</taxon>
        <taxon>Pseudomonadati</taxon>
        <taxon>Pseudomonadota</taxon>
        <taxon>Hydrogenophilia</taxon>
        <taxon>Hydrogenophilales</taxon>
        <taxon>Hydrogenophilaceae</taxon>
        <taxon>Tepidiphilus</taxon>
    </lineage>
</organism>
<dbReference type="SUPFAM" id="SSF52821">
    <property type="entry name" value="Rhodanese/Cell cycle control phosphatase"/>
    <property type="match status" value="2"/>
</dbReference>
<dbReference type="InterPro" id="IPR001763">
    <property type="entry name" value="Rhodanese-like_dom"/>
</dbReference>
<dbReference type="CDD" id="cd01448">
    <property type="entry name" value="TST_Repeat_1"/>
    <property type="match status" value="1"/>
</dbReference>
<dbReference type="PANTHER" id="PTHR43855:SF1">
    <property type="entry name" value="THIOSULFATE SULFURTRANSFERASE"/>
    <property type="match status" value="1"/>
</dbReference>
<evidence type="ECO:0000256" key="2">
    <source>
        <dbReference type="SAM" id="SignalP"/>
    </source>
</evidence>
<feature type="domain" description="Rhodanese" evidence="3">
    <location>
        <begin position="44"/>
        <end position="155"/>
    </location>
</feature>
<feature type="chain" id="PRO_5005505531" evidence="2">
    <location>
        <begin position="26"/>
        <end position="319"/>
    </location>
</feature>
<feature type="domain" description="Rhodanese" evidence="3">
    <location>
        <begin position="186"/>
        <end position="301"/>
    </location>
</feature>
<dbReference type="GO" id="GO:0004792">
    <property type="term" value="F:thiosulfate-cyanide sulfurtransferase activity"/>
    <property type="evidence" value="ECO:0007669"/>
    <property type="project" value="InterPro"/>
</dbReference>
<dbReference type="AlphaFoldDB" id="A0A0K6IPQ6"/>
<dbReference type="OrthoDB" id="5298903at2"/>
<dbReference type="InterPro" id="IPR051126">
    <property type="entry name" value="Thiosulfate_sulfurtransferase"/>
</dbReference>
<proteinExistence type="predicted"/>
<keyword evidence="2" id="KW-0732">Signal</keyword>
<dbReference type="PROSITE" id="PS50206">
    <property type="entry name" value="RHODANESE_3"/>
    <property type="match status" value="2"/>
</dbReference>
<feature type="signal peptide" evidence="2">
    <location>
        <begin position="1"/>
        <end position="25"/>
    </location>
</feature>
<keyword evidence="4" id="KW-0670">Pyruvate</keyword>
<evidence type="ECO:0000256" key="1">
    <source>
        <dbReference type="ARBA" id="ARBA00022737"/>
    </source>
</evidence>
<name>A0A0K6IPQ6_9PROT</name>
<dbReference type="InterPro" id="IPR001307">
    <property type="entry name" value="Thiosulphate_STrfase_CS"/>
</dbReference>
<dbReference type="Gene3D" id="3.40.250.10">
    <property type="entry name" value="Rhodanese-like domain"/>
    <property type="match status" value="2"/>
</dbReference>
<evidence type="ECO:0000313" key="5">
    <source>
        <dbReference type="Proteomes" id="UP000182108"/>
    </source>
</evidence>